<dbReference type="InParanoid" id="E9EBL1"/>
<dbReference type="GeneID" id="19251570"/>
<keyword evidence="7" id="KW-1185">Reference proteome</keyword>
<gene>
    <name evidence="6" type="ORF">MAC_07259</name>
</gene>
<dbReference type="eggNOG" id="KOG0157">
    <property type="taxonomic scope" value="Eukaryota"/>
</dbReference>
<keyword evidence="2" id="KW-0349">Heme</keyword>
<dbReference type="OMA" id="FAPRNIK"/>
<dbReference type="Pfam" id="PF00067">
    <property type="entry name" value="p450"/>
    <property type="match status" value="1"/>
</dbReference>
<comment type="similarity">
    <text evidence="1">Belongs to the cytochrome P450 family.</text>
</comment>
<proteinExistence type="inferred from homology"/>
<evidence type="ECO:0000256" key="4">
    <source>
        <dbReference type="ARBA" id="ARBA00023004"/>
    </source>
</evidence>
<dbReference type="GO" id="GO:0004497">
    <property type="term" value="F:monooxygenase activity"/>
    <property type="evidence" value="ECO:0007669"/>
    <property type="project" value="UniProtKB-KW"/>
</dbReference>
<evidence type="ECO:0000313" key="7">
    <source>
        <dbReference type="Proteomes" id="UP000002499"/>
    </source>
</evidence>
<evidence type="ECO:0000256" key="2">
    <source>
        <dbReference type="ARBA" id="ARBA00022617"/>
    </source>
</evidence>
<organism evidence="7">
    <name type="scientific">Metarhizium acridum (strain CQMa 102)</name>
    <dbReference type="NCBI Taxonomy" id="655827"/>
    <lineage>
        <taxon>Eukaryota</taxon>
        <taxon>Fungi</taxon>
        <taxon>Dikarya</taxon>
        <taxon>Ascomycota</taxon>
        <taxon>Pezizomycotina</taxon>
        <taxon>Sordariomycetes</taxon>
        <taxon>Hypocreomycetidae</taxon>
        <taxon>Hypocreales</taxon>
        <taxon>Clavicipitaceae</taxon>
        <taxon>Metarhizium</taxon>
    </lineage>
</organism>
<dbReference type="InterPro" id="IPR036396">
    <property type="entry name" value="Cyt_P450_sf"/>
</dbReference>
<evidence type="ECO:0000313" key="6">
    <source>
        <dbReference type="EMBL" id="EFY86661.1"/>
    </source>
</evidence>
<dbReference type="Gene3D" id="1.10.630.10">
    <property type="entry name" value="Cytochrome P450"/>
    <property type="match status" value="2"/>
</dbReference>
<name>E9EBL1_METAQ</name>
<dbReference type="OrthoDB" id="1470350at2759"/>
<dbReference type="PANTHER" id="PTHR24305">
    <property type="entry name" value="CYTOCHROME P450"/>
    <property type="match status" value="1"/>
</dbReference>
<keyword evidence="6" id="KW-0503">Monooxygenase</keyword>
<evidence type="ECO:0000256" key="1">
    <source>
        <dbReference type="ARBA" id="ARBA00010617"/>
    </source>
</evidence>
<keyword evidence="4" id="KW-0408">Iron</keyword>
<dbReference type="InterPro" id="IPR001128">
    <property type="entry name" value="Cyt_P450"/>
</dbReference>
<keyword evidence="6" id="KW-0560">Oxidoreductase</keyword>
<dbReference type="HOGENOM" id="CLU_836991_0_0_1"/>
<dbReference type="AlphaFoldDB" id="E9EBL1"/>
<dbReference type="Proteomes" id="UP000002499">
    <property type="component" value="Unassembled WGS sequence"/>
</dbReference>
<dbReference type="GO" id="GO:0005506">
    <property type="term" value="F:iron ion binding"/>
    <property type="evidence" value="ECO:0007669"/>
    <property type="project" value="InterPro"/>
</dbReference>
<sequence length="332" mass="37447">MARNSAIGAFVAVFWYSGGHLLRLEHVHITLFLVAACHLPKPPGGDYLFGHTRQMDRVDRQRRPHPHFAEHSTAKCSSSRRRRRCPKYSSPKATNLPNPTSSATLWAPSSGTPWFSRRGDAHKLQRGNLMPAFALRHLKDLYPLFWQMSREVVRVMTAECDGLSVEVILVILADFASLFVSVKPFLNVPFPKRRQVQRSSNMIRNVPRNVIQVKKQKLEREQLDDVDIVSVALRSGVFSEDEVIDQMMTFPGAGHENDRVGADVGDLRHVSVPQTLRDAVCDTSVLNRRIYKGTRLILAAWCTNVDSTTLWGADAGEFNPERWLPVNDGGEQ</sequence>
<reference evidence="6 7" key="1">
    <citation type="journal article" date="2011" name="PLoS Genet.">
        <title>Genome sequencing and comparative transcriptomics of the model entomopathogenic fungi Metarhizium anisopliae and M. acridum.</title>
        <authorList>
            <person name="Gao Q."/>
            <person name="Jin K."/>
            <person name="Ying S.H."/>
            <person name="Zhang Y."/>
            <person name="Xiao G."/>
            <person name="Shang Y."/>
            <person name="Duan Z."/>
            <person name="Hu X."/>
            <person name="Xie X.Q."/>
            <person name="Zhou G."/>
            <person name="Peng G."/>
            <person name="Luo Z."/>
            <person name="Huang W."/>
            <person name="Wang B."/>
            <person name="Fang W."/>
            <person name="Wang S."/>
            <person name="Zhong Y."/>
            <person name="Ma L.J."/>
            <person name="St Leger R.J."/>
            <person name="Zhao G.P."/>
            <person name="Pei Y."/>
            <person name="Feng M.G."/>
            <person name="Xia Y."/>
            <person name="Wang C."/>
        </authorList>
    </citation>
    <scope>NUCLEOTIDE SEQUENCE [LARGE SCALE GENOMIC DNA]</scope>
    <source>
        <strain evidence="6 7">CQMa 102</strain>
    </source>
</reference>
<dbReference type="SUPFAM" id="SSF48264">
    <property type="entry name" value="Cytochrome P450"/>
    <property type="match status" value="1"/>
</dbReference>
<feature type="compositionally biased region" description="Polar residues" evidence="5">
    <location>
        <begin position="93"/>
        <end position="105"/>
    </location>
</feature>
<feature type="compositionally biased region" description="Basic and acidic residues" evidence="5">
    <location>
        <begin position="63"/>
        <end position="73"/>
    </location>
</feature>
<dbReference type="GO" id="GO:0020037">
    <property type="term" value="F:heme binding"/>
    <property type="evidence" value="ECO:0007669"/>
    <property type="project" value="InterPro"/>
</dbReference>
<protein>
    <submittedName>
        <fullName evidence="6">Cytochrome P450 monooxygenase, putative</fullName>
    </submittedName>
</protein>
<dbReference type="PANTHER" id="PTHR24305:SF166">
    <property type="entry name" value="CYTOCHROME P450 12A4, MITOCHONDRIAL-RELATED"/>
    <property type="match status" value="1"/>
</dbReference>
<evidence type="ECO:0000256" key="3">
    <source>
        <dbReference type="ARBA" id="ARBA00022723"/>
    </source>
</evidence>
<dbReference type="KEGG" id="maw:19251570"/>
<dbReference type="GO" id="GO:0016705">
    <property type="term" value="F:oxidoreductase activity, acting on paired donors, with incorporation or reduction of molecular oxygen"/>
    <property type="evidence" value="ECO:0007669"/>
    <property type="project" value="InterPro"/>
</dbReference>
<feature type="region of interest" description="Disordered" evidence="5">
    <location>
        <begin position="63"/>
        <end position="105"/>
    </location>
</feature>
<dbReference type="EMBL" id="GL698541">
    <property type="protein sequence ID" value="EFY86661.1"/>
    <property type="molecule type" value="Genomic_DNA"/>
</dbReference>
<evidence type="ECO:0000256" key="5">
    <source>
        <dbReference type="SAM" id="MobiDB-lite"/>
    </source>
</evidence>
<dbReference type="InterPro" id="IPR050121">
    <property type="entry name" value="Cytochrome_P450_monoxygenase"/>
</dbReference>
<keyword evidence="3" id="KW-0479">Metal-binding</keyword>
<accession>E9EBL1</accession>